<name>A0AAV0P1N8_9ROSI</name>
<proteinExistence type="predicted"/>
<dbReference type="AlphaFoldDB" id="A0AAV0P1N8"/>
<dbReference type="Proteomes" id="UP001154282">
    <property type="component" value="Unassembled WGS sequence"/>
</dbReference>
<gene>
    <name evidence="1" type="ORF">LITE_LOCUS36303</name>
</gene>
<evidence type="ECO:0000313" key="1">
    <source>
        <dbReference type="EMBL" id="CAI0464731.1"/>
    </source>
</evidence>
<protein>
    <submittedName>
        <fullName evidence="1">Uncharacterized protein</fullName>
    </submittedName>
</protein>
<dbReference type="EMBL" id="CAMGYJ010000008">
    <property type="protein sequence ID" value="CAI0464731.1"/>
    <property type="molecule type" value="Genomic_DNA"/>
</dbReference>
<accession>A0AAV0P1N8</accession>
<comment type="caution">
    <text evidence="1">The sequence shown here is derived from an EMBL/GenBank/DDBJ whole genome shotgun (WGS) entry which is preliminary data.</text>
</comment>
<organism evidence="1 2">
    <name type="scientific">Linum tenue</name>
    <dbReference type="NCBI Taxonomy" id="586396"/>
    <lineage>
        <taxon>Eukaryota</taxon>
        <taxon>Viridiplantae</taxon>
        <taxon>Streptophyta</taxon>
        <taxon>Embryophyta</taxon>
        <taxon>Tracheophyta</taxon>
        <taxon>Spermatophyta</taxon>
        <taxon>Magnoliopsida</taxon>
        <taxon>eudicotyledons</taxon>
        <taxon>Gunneridae</taxon>
        <taxon>Pentapetalae</taxon>
        <taxon>rosids</taxon>
        <taxon>fabids</taxon>
        <taxon>Malpighiales</taxon>
        <taxon>Linaceae</taxon>
        <taxon>Linum</taxon>
    </lineage>
</organism>
<keyword evidence="2" id="KW-1185">Reference proteome</keyword>
<evidence type="ECO:0000313" key="2">
    <source>
        <dbReference type="Proteomes" id="UP001154282"/>
    </source>
</evidence>
<reference evidence="1" key="1">
    <citation type="submission" date="2022-08" db="EMBL/GenBank/DDBJ databases">
        <authorList>
            <person name="Gutierrez-Valencia J."/>
        </authorList>
    </citation>
    <scope>NUCLEOTIDE SEQUENCE</scope>
</reference>
<sequence length="42" mass="4687">MLARRYYPLCILVSFALLTLLRVMILHGVAGSLGTDRLSPVR</sequence>